<dbReference type="Gene3D" id="2.40.50.140">
    <property type="entry name" value="Nucleic acid-binding proteins"/>
    <property type="match status" value="1"/>
</dbReference>
<dbReference type="EMBL" id="JACDUR010000008">
    <property type="protein sequence ID" value="MBA2895914.1"/>
    <property type="molecule type" value="Genomic_DNA"/>
</dbReference>
<dbReference type="RefSeq" id="WP_181614672.1">
    <property type="nucleotide sequence ID" value="NZ_BAABAM010000007.1"/>
</dbReference>
<dbReference type="GO" id="GO:0003697">
    <property type="term" value="F:single-stranded DNA binding"/>
    <property type="evidence" value="ECO:0007669"/>
    <property type="project" value="InterPro"/>
</dbReference>
<dbReference type="InterPro" id="IPR000424">
    <property type="entry name" value="Primosome_PriB/ssb"/>
</dbReference>
<reference evidence="4 5" key="1">
    <citation type="submission" date="2020-07" db="EMBL/GenBank/DDBJ databases">
        <title>Genomic Encyclopedia of Type Strains, Phase IV (KMG-IV): sequencing the most valuable type-strain genomes for metagenomic binning, comparative biology and taxonomic classification.</title>
        <authorList>
            <person name="Goeker M."/>
        </authorList>
    </citation>
    <scope>NUCLEOTIDE SEQUENCE [LARGE SCALE GENOMIC DNA]</scope>
    <source>
        <strain evidence="4 5">DSM 45533</strain>
    </source>
</reference>
<evidence type="ECO:0000256" key="1">
    <source>
        <dbReference type="ARBA" id="ARBA00023125"/>
    </source>
</evidence>
<name>A0A7W0HU90_9ACTN</name>
<feature type="region of interest" description="Disordered" evidence="3">
    <location>
        <begin position="102"/>
        <end position="133"/>
    </location>
</feature>
<dbReference type="InterPro" id="IPR012340">
    <property type="entry name" value="NA-bd_OB-fold"/>
</dbReference>
<dbReference type="Proteomes" id="UP000530928">
    <property type="component" value="Unassembled WGS sequence"/>
</dbReference>
<keyword evidence="5" id="KW-1185">Reference proteome</keyword>
<proteinExistence type="predicted"/>
<evidence type="ECO:0000313" key="4">
    <source>
        <dbReference type="EMBL" id="MBA2895914.1"/>
    </source>
</evidence>
<keyword evidence="1 2" id="KW-0238">DNA-binding</keyword>
<organism evidence="4 5">
    <name type="scientific">Nonomuraea soli</name>
    <dbReference type="NCBI Taxonomy" id="1032476"/>
    <lineage>
        <taxon>Bacteria</taxon>
        <taxon>Bacillati</taxon>
        <taxon>Actinomycetota</taxon>
        <taxon>Actinomycetes</taxon>
        <taxon>Streptosporangiales</taxon>
        <taxon>Streptosporangiaceae</taxon>
        <taxon>Nonomuraea</taxon>
    </lineage>
</organism>
<evidence type="ECO:0000256" key="3">
    <source>
        <dbReference type="SAM" id="MobiDB-lite"/>
    </source>
</evidence>
<dbReference type="AlphaFoldDB" id="A0A7W0HU90"/>
<accession>A0A7W0HU90</accession>
<evidence type="ECO:0000313" key="5">
    <source>
        <dbReference type="Proteomes" id="UP000530928"/>
    </source>
</evidence>
<dbReference type="PROSITE" id="PS50935">
    <property type="entry name" value="SSB"/>
    <property type="match status" value="1"/>
</dbReference>
<gene>
    <name evidence="4" type="ORF">HNR30_007305</name>
</gene>
<dbReference type="SUPFAM" id="SSF50249">
    <property type="entry name" value="Nucleic acid-binding proteins"/>
    <property type="match status" value="1"/>
</dbReference>
<sequence>MDRNEVVLVGRLSAVPEQRSMPSGDTLTTWKVIVKRRPGPGRSRRPCDIVPCVTFDPEVADALAAIEARTMIEMTGSLRSRIFGPNGAKVWRYEVEAKTVAPVEPSLSEPSPEPTEPAEPSAPRSVSDLAGVA</sequence>
<comment type="caution">
    <text evidence="4">The sequence shown here is derived from an EMBL/GenBank/DDBJ whole genome shotgun (WGS) entry which is preliminary data.</text>
</comment>
<dbReference type="Pfam" id="PF00436">
    <property type="entry name" value="SSB"/>
    <property type="match status" value="1"/>
</dbReference>
<evidence type="ECO:0000256" key="2">
    <source>
        <dbReference type="PROSITE-ProRule" id="PRU00252"/>
    </source>
</evidence>
<protein>
    <submittedName>
        <fullName evidence="4">Single-strand DNA-binding protein</fullName>
    </submittedName>
</protein>